<evidence type="ECO:0000256" key="5">
    <source>
        <dbReference type="ARBA" id="ARBA00022741"/>
    </source>
</evidence>
<evidence type="ECO:0000259" key="11">
    <source>
        <dbReference type="PROSITE" id="PS50003"/>
    </source>
</evidence>
<dbReference type="InterPro" id="IPR001849">
    <property type="entry name" value="PH_domain"/>
</dbReference>
<dbReference type="PROSITE" id="PS50088">
    <property type="entry name" value="ANK_REPEAT"/>
    <property type="match status" value="2"/>
</dbReference>
<evidence type="ECO:0000313" key="14">
    <source>
        <dbReference type="EMBL" id="CAD8094423.1"/>
    </source>
</evidence>
<evidence type="ECO:0000256" key="3">
    <source>
        <dbReference type="ARBA" id="ARBA00022553"/>
    </source>
</evidence>
<dbReference type="InterPro" id="IPR000961">
    <property type="entry name" value="AGC-kinase_C"/>
</dbReference>
<keyword evidence="7 9" id="KW-0067">ATP-binding</keyword>
<dbReference type="Pfam" id="PF12796">
    <property type="entry name" value="Ank_2"/>
    <property type="match status" value="1"/>
</dbReference>
<evidence type="ECO:0000259" key="12">
    <source>
        <dbReference type="PROSITE" id="PS50011"/>
    </source>
</evidence>
<keyword evidence="6" id="KW-0418">Kinase</keyword>
<dbReference type="PROSITE" id="PS50011">
    <property type="entry name" value="PROTEIN_KINASE_DOM"/>
    <property type="match status" value="1"/>
</dbReference>
<comment type="caution">
    <text evidence="14">The sequence shown here is derived from an EMBL/GenBank/DDBJ whole genome shotgun (WGS) entry which is preliminary data.</text>
</comment>
<feature type="domain" description="PH" evidence="11">
    <location>
        <begin position="319"/>
        <end position="421"/>
    </location>
</feature>
<feature type="repeat" description="ANK" evidence="8">
    <location>
        <begin position="246"/>
        <end position="278"/>
    </location>
</feature>
<evidence type="ECO:0000256" key="1">
    <source>
        <dbReference type="ARBA" id="ARBA00006935"/>
    </source>
</evidence>
<keyword evidence="2" id="KW-0723">Serine/threonine-protein kinase</keyword>
<protein>
    <submittedName>
        <fullName evidence="14">Uncharacterized protein</fullName>
    </submittedName>
</protein>
<dbReference type="CDD" id="cd00821">
    <property type="entry name" value="PH"/>
    <property type="match status" value="1"/>
</dbReference>
<dbReference type="PROSITE" id="PS00107">
    <property type="entry name" value="PROTEIN_KINASE_ATP"/>
    <property type="match status" value="1"/>
</dbReference>
<sequence>MRLIVQQYYGFGQKKTFKIEIDDKDTSDQLISVIASKVGRQSQDLVIKCKRDQYCIKIIEGWPLEFYEFLENQNISVEVRENESDTKQKEQKRQTEKYLNKLFQNQREKPQKLSAVSETSENSEDEGNSSQQKLSNAKMEPIQSDYDDKIFQTVKSGNLEMLQQLSQKINPQLLNQASFGGWNPIHFATFLEYKLIVEFLISKDIDINKVTDEGWTPLQIAVHRHNIEIVKVILNHSQVDVNLITDKGIALNLACKSNQIKIIELLLQKNADPKLQDKTERTAYDYCNQETKMAIEQIKKSNQMKDQLKNADDFIPPRPPVARGFIYKTGQMIVTLNERYFVLNPDEGTFIRFKNISDYPLKPLEIIPLRSVRSVQMTQKGFISKSGYYYFELLYSTRIILACKNEHIAKKWVEYIYKATVYYQYIEEKIKEGILDPNIIDKNIEVQIEDKNAKIPISDPPPKQLSPEQSISLPRDEATLIQKRLSNPELNYRYSQSPPKNQEIVQSKQIVAQSQQQLQSSYIESQNELLKDSKVTFDSFEIIKELGSGAFGKVFLVKLKTDGGIFAMKALKKKTLIQQKQIKYAITEANVLKSCKHPFILGLHYAFQTPNYLYLVLDYCQGGDLSYHIANQGKFNEESAKIYAAEILLAIEYLHTKDIIYRDMKPENILLDIQGHVKLADFGLSKEGVADQDKAKSFCGSPAYLSPDILSQKGAGKPSDIYGIGCVMFEMMTGESPYYHDDIQQMYKNIQSGTLKWPKKMSSEAKNLLSKMLERDPNKRIGTKSKDEIKQDPFFKGIDWDKVYRKQYKPPITDFSEMHEDDDQQDLDGDELGYYGKTIFQDQDYGQENNKTNRVKNFSFATNSS</sequence>
<keyword evidence="5 9" id="KW-0547">Nucleotide-binding</keyword>
<dbReference type="InterPro" id="IPR017441">
    <property type="entry name" value="Protein_kinase_ATP_BS"/>
</dbReference>
<dbReference type="Proteomes" id="UP000692954">
    <property type="component" value="Unassembled WGS sequence"/>
</dbReference>
<proteinExistence type="inferred from homology"/>
<evidence type="ECO:0000256" key="4">
    <source>
        <dbReference type="ARBA" id="ARBA00022679"/>
    </source>
</evidence>
<dbReference type="GO" id="GO:0004674">
    <property type="term" value="F:protein serine/threonine kinase activity"/>
    <property type="evidence" value="ECO:0007669"/>
    <property type="project" value="UniProtKB-KW"/>
</dbReference>
<evidence type="ECO:0000256" key="8">
    <source>
        <dbReference type="PROSITE-ProRule" id="PRU00023"/>
    </source>
</evidence>
<dbReference type="Pfam" id="PF00069">
    <property type="entry name" value="Pkinase"/>
    <property type="match status" value="1"/>
</dbReference>
<name>A0A8S1NXR3_9CILI</name>
<dbReference type="SMART" id="SM00248">
    <property type="entry name" value="ANK"/>
    <property type="match status" value="3"/>
</dbReference>
<dbReference type="PROSITE" id="PS50003">
    <property type="entry name" value="PH_DOMAIN"/>
    <property type="match status" value="1"/>
</dbReference>
<dbReference type="InterPro" id="IPR000719">
    <property type="entry name" value="Prot_kinase_dom"/>
</dbReference>
<dbReference type="PROSITE" id="PS51285">
    <property type="entry name" value="AGC_KINASE_CTER"/>
    <property type="match status" value="1"/>
</dbReference>
<evidence type="ECO:0000256" key="10">
    <source>
        <dbReference type="SAM" id="MobiDB-lite"/>
    </source>
</evidence>
<dbReference type="EMBL" id="CAJJDN010000062">
    <property type="protein sequence ID" value="CAD8094423.1"/>
    <property type="molecule type" value="Genomic_DNA"/>
</dbReference>
<evidence type="ECO:0000259" key="13">
    <source>
        <dbReference type="PROSITE" id="PS51285"/>
    </source>
</evidence>
<evidence type="ECO:0000256" key="7">
    <source>
        <dbReference type="ARBA" id="ARBA00022840"/>
    </source>
</evidence>
<dbReference type="FunFam" id="1.10.510.10:FF:000008">
    <property type="entry name" value="Non-specific serine/threonine protein kinase"/>
    <property type="match status" value="1"/>
</dbReference>
<keyword evidence="3" id="KW-0597">Phosphoprotein</keyword>
<dbReference type="OrthoDB" id="296761at2759"/>
<keyword evidence="15" id="KW-1185">Reference proteome</keyword>
<feature type="domain" description="Protein kinase" evidence="12">
    <location>
        <begin position="540"/>
        <end position="795"/>
    </location>
</feature>
<dbReference type="PROSITE" id="PS00108">
    <property type="entry name" value="PROTEIN_KINASE_ST"/>
    <property type="match status" value="1"/>
</dbReference>
<dbReference type="SMART" id="SM00233">
    <property type="entry name" value="PH"/>
    <property type="match status" value="1"/>
</dbReference>
<feature type="region of interest" description="Disordered" evidence="10">
    <location>
        <begin position="106"/>
        <end position="139"/>
    </location>
</feature>
<evidence type="ECO:0000313" key="15">
    <source>
        <dbReference type="Proteomes" id="UP000692954"/>
    </source>
</evidence>
<reference evidence="14" key="1">
    <citation type="submission" date="2021-01" db="EMBL/GenBank/DDBJ databases">
        <authorList>
            <consortium name="Genoscope - CEA"/>
            <person name="William W."/>
        </authorList>
    </citation>
    <scope>NUCLEOTIDE SEQUENCE</scope>
</reference>
<dbReference type="InterPro" id="IPR002110">
    <property type="entry name" value="Ankyrin_rpt"/>
</dbReference>
<gene>
    <name evidence="14" type="ORF">PSON_ATCC_30995.1.T0620195</name>
</gene>
<accession>A0A8S1NXR3</accession>
<dbReference type="PROSITE" id="PS50297">
    <property type="entry name" value="ANK_REP_REGION"/>
    <property type="match status" value="1"/>
</dbReference>
<dbReference type="Pfam" id="PF00169">
    <property type="entry name" value="PH"/>
    <property type="match status" value="1"/>
</dbReference>
<dbReference type="CDD" id="cd05123">
    <property type="entry name" value="STKc_AGC"/>
    <property type="match status" value="1"/>
</dbReference>
<dbReference type="AlphaFoldDB" id="A0A8S1NXR3"/>
<feature type="region of interest" description="Disordered" evidence="10">
    <location>
        <begin position="843"/>
        <end position="865"/>
    </location>
</feature>
<evidence type="ECO:0000256" key="2">
    <source>
        <dbReference type="ARBA" id="ARBA00022527"/>
    </source>
</evidence>
<evidence type="ECO:0000256" key="9">
    <source>
        <dbReference type="PROSITE-ProRule" id="PRU10141"/>
    </source>
</evidence>
<keyword evidence="4" id="KW-0808">Transferase</keyword>
<feature type="binding site" evidence="9">
    <location>
        <position position="569"/>
    </location>
    <ligand>
        <name>ATP</name>
        <dbReference type="ChEBI" id="CHEBI:30616"/>
    </ligand>
</feature>
<organism evidence="14 15">
    <name type="scientific">Paramecium sonneborni</name>
    <dbReference type="NCBI Taxonomy" id="65129"/>
    <lineage>
        <taxon>Eukaryota</taxon>
        <taxon>Sar</taxon>
        <taxon>Alveolata</taxon>
        <taxon>Ciliophora</taxon>
        <taxon>Intramacronucleata</taxon>
        <taxon>Oligohymenophorea</taxon>
        <taxon>Peniculida</taxon>
        <taxon>Parameciidae</taxon>
        <taxon>Paramecium</taxon>
    </lineage>
</organism>
<evidence type="ECO:0000256" key="6">
    <source>
        <dbReference type="ARBA" id="ARBA00022777"/>
    </source>
</evidence>
<comment type="similarity">
    <text evidence="1">Belongs to the protein kinase superfamily. AGC Ser/Thr protein kinase family. RAC subfamily.</text>
</comment>
<dbReference type="PANTHER" id="PTHR24351">
    <property type="entry name" value="RIBOSOMAL PROTEIN S6 KINASE"/>
    <property type="match status" value="1"/>
</dbReference>
<dbReference type="SMART" id="SM00220">
    <property type="entry name" value="S_TKc"/>
    <property type="match status" value="1"/>
</dbReference>
<dbReference type="GO" id="GO:0005524">
    <property type="term" value="F:ATP binding"/>
    <property type="evidence" value="ECO:0007669"/>
    <property type="project" value="UniProtKB-UniRule"/>
</dbReference>
<feature type="repeat" description="ANK" evidence="8">
    <location>
        <begin position="213"/>
        <end position="237"/>
    </location>
</feature>
<dbReference type="InterPro" id="IPR008271">
    <property type="entry name" value="Ser/Thr_kinase_AS"/>
</dbReference>
<feature type="domain" description="AGC-kinase C-terminal" evidence="13">
    <location>
        <begin position="796"/>
        <end position="865"/>
    </location>
</feature>
<dbReference type="FunFam" id="3.30.200.20:FF:000042">
    <property type="entry name" value="Aurora kinase A"/>
    <property type="match status" value="1"/>
</dbReference>
<dbReference type="InterPro" id="IPR045270">
    <property type="entry name" value="STKc_AGC"/>
</dbReference>
<keyword evidence="8" id="KW-0040">ANK repeat</keyword>